<dbReference type="Proteomes" id="UP000663881">
    <property type="component" value="Unassembled WGS sequence"/>
</dbReference>
<dbReference type="EMBL" id="CAJOAY010034866">
    <property type="protein sequence ID" value="CAF4447833.1"/>
    <property type="molecule type" value="Genomic_DNA"/>
</dbReference>
<reference evidence="1" key="1">
    <citation type="submission" date="2021-02" db="EMBL/GenBank/DDBJ databases">
        <authorList>
            <person name="Nowell W R."/>
        </authorList>
    </citation>
    <scope>NUCLEOTIDE SEQUENCE</scope>
</reference>
<name>A0A820S5U6_9BILA</name>
<sequence>EQNDLPIPKLNVQTISPTSIRATWYLDRPIPADVYVAMYEVHIRGKDFSDQTTSDESLQQNGYTEHIWNLPHVPLEITGISDQEEYVVFVRALYHVQGLNDTKYLVTKSNEIKT</sequence>
<organism evidence="1 2">
    <name type="scientific">Adineta steineri</name>
    <dbReference type="NCBI Taxonomy" id="433720"/>
    <lineage>
        <taxon>Eukaryota</taxon>
        <taxon>Metazoa</taxon>
        <taxon>Spiralia</taxon>
        <taxon>Gnathifera</taxon>
        <taxon>Rotifera</taxon>
        <taxon>Eurotatoria</taxon>
        <taxon>Bdelloidea</taxon>
        <taxon>Adinetida</taxon>
        <taxon>Adinetidae</taxon>
        <taxon>Adineta</taxon>
    </lineage>
</organism>
<feature type="non-terminal residue" evidence="1">
    <location>
        <position position="1"/>
    </location>
</feature>
<proteinExistence type="predicted"/>
<comment type="caution">
    <text evidence="1">The sequence shown here is derived from an EMBL/GenBank/DDBJ whole genome shotgun (WGS) entry which is preliminary data.</text>
</comment>
<dbReference type="Gene3D" id="2.60.40.10">
    <property type="entry name" value="Immunoglobulins"/>
    <property type="match status" value="1"/>
</dbReference>
<dbReference type="InterPro" id="IPR013783">
    <property type="entry name" value="Ig-like_fold"/>
</dbReference>
<dbReference type="AlphaFoldDB" id="A0A820S5U6"/>
<gene>
    <name evidence="1" type="ORF">OKA104_LOCUS53991</name>
</gene>
<feature type="non-terminal residue" evidence="1">
    <location>
        <position position="114"/>
    </location>
</feature>
<protein>
    <recommendedName>
        <fullName evidence="3">Fibronectin type-III domain-containing protein</fullName>
    </recommendedName>
</protein>
<accession>A0A820S5U6</accession>
<evidence type="ECO:0008006" key="3">
    <source>
        <dbReference type="Google" id="ProtNLM"/>
    </source>
</evidence>
<evidence type="ECO:0000313" key="1">
    <source>
        <dbReference type="EMBL" id="CAF4447833.1"/>
    </source>
</evidence>
<evidence type="ECO:0000313" key="2">
    <source>
        <dbReference type="Proteomes" id="UP000663881"/>
    </source>
</evidence>